<organism evidence="1">
    <name type="scientific">Thermogemmatispora argillosa</name>
    <dbReference type="NCBI Taxonomy" id="2045280"/>
    <lineage>
        <taxon>Bacteria</taxon>
        <taxon>Bacillati</taxon>
        <taxon>Chloroflexota</taxon>
        <taxon>Ktedonobacteria</taxon>
        <taxon>Thermogemmatisporales</taxon>
        <taxon>Thermogemmatisporaceae</taxon>
        <taxon>Thermogemmatispora</taxon>
    </lineage>
</organism>
<reference evidence="1" key="1">
    <citation type="submission" date="2018-12" db="EMBL/GenBank/DDBJ databases">
        <title>Novel natural products biosynthetic potential of the class Ktedonobacteria.</title>
        <authorList>
            <person name="Zheng Y."/>
            <person name="Saitou A."/>
            <person name="Wang C.M."/>
            <person name="Toyoda A."/>
            <person name="Minakuchi Y."/>
            <person name="Sekiguchi Y."/>
            <person name="Ueda K."/>
            <person name="Takano H."/>
            <person name="Sakai Y."/>
            <person name="Yokota A."/>
            <person name="Yabe S."/>
        </authorList>
    </citation>
    <scope>NUCLEOTIDE SEQUENCE</scope>
    <source>
        <strain evidence="1">A3-2</strain>
    </source>
</reference>
<evidence type="ECO:0000313" key="1">
    <source>
        <dbReference type="EMBL" id="BBH92250.1"/>
    </source>
</evidence>
<sequence>MRGPALLVQGAPAALADLPDLEEAAISCEQIQEAWQAIEQALLHLNHLPAERAWQVLLAPFGLQVVAPPPPAEPAPAGGAP</sequence>
<protein>
    <submittedName>
        <fullName evidence="1">Uncharacterized protein</fullName>
    </submittedName>
</protein>
<name>A0A455SX42_9CHLR</name>
<dbReference type="EMBL" id="AP019377">
    <property type="protein sequence ID" value="BBH92250.1"/>
    <property type="molecule type" value="Genomic_DNA"/>
</dbReference>
<proteinExistence type="predicted"/>
<accession>A0A455SX42</accession>
<gene>
    <name evidence="1" type="ORF">KTA_04490</name>
</gene>
<dbReference type="AlphaFoldDB" id="A0A455SX42"/>